<proteinExistence type="predicted"/>
<evidence type="ECO:0000313" key="1">
    <source>
        <dbReference type="EMBL" id="MBX60552.1"/>
    </source>
</evidence>
<dbReference type="AlphaFoldDB" id="A0A2P2Q0R7"/>
<organism evidence="1">
    <name type="scientific">Rhizophora mucronata</name>
    <name type="common">Asiatic mangrove</name>
    <dbReference type="NCBI Taxonomy" id="61149"/>
    <lineage>
        <taxon>Eukaryota</taxon>
        <taxon>Viridiplantae</taxon>
        <taxon>Streptophyta</taxon>
        <taxon>Embryophyta</taxon>
        <taxon>Tracheophyta</taxon>
        <taxon>Spermatophyta</taxon>
        <taxon>Magnoliopsida</taxon>
        <taxon>eudicotyledons</taxon>
        <taxon>Gunneridae</taxon>
        <taxon>Pentapetalae</taxon>
        <taxon>rosids</taxon>
        <taxon>fabids</taxon>
        <taxon>Malpighiales</taxon>
        <taxon>Rhizophoraceae</taxon>
        <taxon>Rhizophora</taxon>
    </lineage>
</organism>
<sequence length="17" mass="1988">MTYENPGEDTKINLILH</sequence>
<accession>A0A2P2Q0R7</accession>
<dbReference type="EMBL" id="GGEC01080068">
    <property type="protein sequence ID" value="MBX60552.1"/>
    <property type="molecule type" value="Transcribed_RNA"/>
</dbReference>
<name>A0A2P2Q0R7_RHIMU</name>
<reference evidence="1" key="1">
    <citation type="submission" date="2018-02" db="EMBL/GenBank/DDBJ databases">
        <title>Rhizophora mucronata_Transcriptome.</title>
        <authorList>
            <person name="Meera S.P."/>
            <person name="Sreeshan A."/>
            <person name="Augustine A."/>
        </authorList>
    </citation>
    <scope>NUCLEOTIDE SEQUENCE</scope>
    <source>
        <tissue evidence="1">Leaf</tissue>
    </source>
</reference>
<protein>
    <submittedName>
        <fullName evidence="1">Uncharacterized protein</fullName>
    </submittedName>
</protein>